<keyword evidence="6" id="KW-0256">Endoplasmic reticulum</keyword>
<keyword evidence="10 12" id="KW-0472">Membrane</keyword>
<dbReference type="GO" id="GO:0015031">
    <property type="term" value="P:protein transport"/>
    <property type="evidence" value="ECO:0007669"/>
    <property type="project" value="UniProtKB-KW"/>
</dbReference>
<feature type="transmembrane region" description="Helical" evidence="12">
    <location>
        <begin position="751"/>
        <end position="771"/>
    </location>
</feature>
<evidence type="ECO:0000256" key="11">
    <source>
        <dbReference type="SAM" id="MobiDB-lite"/>
    </source>
</evidence>
<keyword evidence="9" id="KW-0333">Golgi apparatus</keyword>
<evidence type="ECO:0000256" key="8">
    <source>
        <dbReference type="ARBA" id="ARBA00022989"/>
    </source>
</evidence>
<name>A0A1A8VKP9_PLAOA</name>
<gene>
    <name evidence="13" type="ORF">POVCU2_0008560</name>
</gene>
<dbReference type="GO" id="GO:0006888">
    <property type="term" value="P:endoplasmic reticulum to Golgi vesicle-mediated transport"/>
    <property type="evidence" value="ECO:0007669"/>
    <property type="project" value="InterPro"/>
</dbReference>
<evidence type="ECO:0000256" key="6">
    <source>
        <dbReference type="ARBA" id="ARBA00022824"/>
    </source>
</evidence>
<dbReference type="PANTHER" id="PTHR14083:SF0">
    <property type="entry name" value="YIP1D-INTERACTING FACTOR 1, ISOFORM C"/>
    <property type="match status" value="1"/>
</dbReference>
<organism evidence="13 14">
    <name type="scientific">Plasmodium ovale curtisi</name>
    <dbReference type="NCBI Taxonomy" id="864141"/>
    <lineage>
        <taxon>Eukaryota</taxon>
        <taxon>Sar</taxon>
        <taxon>Alveolata</taxon>
        <taxon>Apicomplexa</taxon>
        <taxon>Aconoidasida</taxon>
        <taxon>Haemosporida</taxon>
        <taxon>Plasmodiidae</taxon>
        <taxon>Plasmodium</taxon>
        <taxon>Plasmodium (Plasmodium)</taxon>
    </lineage>
</organism>
<evidence type="ECO:0000313" key="14">
    <source>
        <dbReference type="Proteomes" id="UP000078560"/>
    </source>
</evidence>
<evidence type="ECO:0000256" key="1">
    <source>
        <dbReference type="ARBA" id="ARBA00004477"/>
    </source>
</evidence>
<evidence type="ECO:0008006" key="15">
    <source>
        <dbReference type="Google" id="ProtNLM"/>
    </source>
</evidence>
<dbReference type="EMBL" id="FLQU01000119">
    <property type="protein sequence ID" value="SBS81134.1"/>
    <property type="molecule type" value="Genomic_DNA"/>
</dbReference>
<dbReference type="InterPro" id="IPR005578">
    <property type="entry name" value="Yif1_fam"/>
</dbReference>
<dbReference type="GO" id="GO:0030134">
    <property type="term" value="C:COPII-coated ER to Golgi transport vesicle"/>
    <property type="evidence" value="ECO:0007669"/>
    <property type="project" value="TreeGrafter"/>
</dbReference>
<proteinExistence type="inferred from homology"/>
<protein>
    <recommendedName>
        <fullName evidence="15">C-13 antigen</fullName>
    </recommendedName>
</protein>
<evidence type="ECO:0000256" key="10">
    <source>
        <dbReference type="ARBA" id="ARBA00023136"/>
    </source>
</evidence>
<keyword evidence="7" id="KW-0653">Protein transport</keyword>
<dbReference type="GO" id="GO:0000139">
    <property type="term" value="C:Golgi membrane"/>
    <property type="evidence" value="ECO:0007669"/>
    <property type="project" value="UniProtKB-SubCell"/>
</dbReference>
<feature type="transmembrane region" description="Helical" evidence="12">
    <location>
        <begin position="783"/>
        <end position="811"/>
    </location>
</feature>
<evidence type="ECO:0000256" key="12">
    <source>
        <dbReference type="SAM" id="Phobius"/>
    </source>
</evidence>
<dbReference type="Proteomes" id="UP000078560">
    <property type="component" value="Unassembled WGS sequence"/>
</dbReference>
<evidence type="ECO:0000256" key="3">
    <source>
        <dbReference type="ARBA" id="ARBA00009727"/>
    </source>
</evidence>
<comment type="similarity">
    <text evidence="3">Belongs to the YIF1 family.</text>
</comment>
<evidence type="ECO:0000256" key="4">
    <source>
        <dbReference type="ARBA" id="ARBA00022448"/>
    </source>
</evidence>
<evidence type="ECO:0000256" key="5">
    <source>
        <dbReference type="ARBA" id="ARBA00022692"/>
    </source>
</evidence>
<dbReference type="AlphaFoldDB" id="A0A1A8VKP9"/>
<evidence type="ECO:0000256" key="7">
    <source>
        <dbReference type="ARBA" id="ARBA00022927"/>
    </source>
</evidence>
<evidence type="ECO:0000313" key="13">
    <source>
        <dbReference type="EMBL" id="SBS81134.1"/>
    </source>
</evidence>
<dbReference type="PANTHER" id="PTHR14083">
    <property type="entry name" value="YIP1 INTERACTING FACTOR HOMOLOG YIF1 PROTEIN"/>
    <property type="match status" value="1"/>
</dbReference>
<feature type="compositionally biased region" description="Low complexity" evidence="11">
    <location>
        <begin position="552"/>
        <end position="567"/>
    </location>
</feature>
<evidence type="ECO:0000256" key="2">
    <source>
        <dbReference type="ARBA" id="ARBA00004653"/>
    </source>
</evidence>
<evidence type="ECO:0000256" key="9">
    <source>
        <dbReference type="ARBA" id="ARBA00023034"/>
    </source>
</evidence>
<dbReference type="GO" id="GO:0005789">
    <property type="term" value="C:endoplasmic reticulum membrane"/>
    <property type="evidence" value="ECO:0007669"/>
    <property type="project" value="UniProtKB-SubCell"/>
</dbReference>
<sequence length="850" mass="93551">MMNYNNNYVDNGIHDRRKVNNANAKDNETWSNVGYTKGSIMHLTNRSGVVEGGNYNTNNASGSDSNIGSNAVGMSGSYIGGHGANYGTQPDNSNFMHNYSSNPNDCYNNDVNSAGTSGYVNSHPIFGKKKKEQHVSNFGNNNISSGTNFLGCTERNLMSNHDVSASSRYNVGRNTQGGGHGNVQGSSYGSVQGNIYGSDYGSGYGNALTKESYSARGGVMEHLTPFLAIAYNGIHDRRKVNNANAKDNETWSNVGYTKGSIMHLTNRSGVVEGGNYNTNNASGSDSNIGSNAVGMSGSYIGGHGANYGTQPDNSNFMHNYSSNPNDCYNNDVNSAGTSGYVNSHPIFGKKKKEQHVSNFGNNNISSGTNFLGCTERNLMSNHDVSASSRYNVGRNTQGGGHGNVQGSSYGSVQGNIYGSDYGSGYGNALTKESYSARGGVMEVGGHGYSENKGQMRSDGSGVFTKNAYGKTLNEGGYDGNLRNQGLSYRENTFKEENLQFMPNVSYEKDMMSRKVYNPMQPFQGNSGMSGENSFFTPNIGGGKMKQDGGGDPNSAQQSNAQSSGAQPGRGIMQNIFESLTNNVQTSNEINSLMKQRVANIVMTEIEKKMEMNETSFICSKLSLLRDYFNVTHSYVVNKILFILMPYIYIRRAFCESRTYYVYNHLKKKMENTQDKNYSSAFILNGNRIPYDSKNRQGENMNRLNQELNSQNNNNFFFNDKKGNNGNMIRNNSNDINYVDYSSNIGIFKADLYIPLMSTITYILLYTLTLTAQKNNFTFNPDNLFNFVIMCALILTKIGFYFLFFMYTSIFGEVEDTMKKSRNVSINAALLLHHSECTNDTDFQVYTPLYP</sequence>
<keyword evidence="4" id="KW-0813">Transport</keyword>
<keyword evidence="8 12" id="KW-1133">Transmembrane helix</keyword>
<accession>A0A1A8VKP9</accession>
<feature type="region of interest" description="Disordered" evidence="11">
    <location>
        <begin position="523"/>
        <end position="567"/>
    </location>
</feature>
<keyword evidence="5 12" id="KW-0812">Transmembrane</keyword>
<feature type="compositionally biased region" description="Gly residues" evidence="11">
    <location>
        <begin position="539"/>
        <end position="551"/>
    </location>
</feature>
<dbReference type="Pfam" id="PF03878">
    <property type="entry name" value="YIF1"/>
    <property type="match status" value="1"/>
</dbReference>
<comment type="subcellular location">
    <subcellularLocation>
        <location evidence="1">Endoplasmic reticulum membrane</location>
        <topology evidence="1">Multi-pass membrane protein</topology>
    </subcellularLocation>
    <subcellularLocation>
        <location evidence="2">Golgi apparatus membrane</location>
        <topology evidence="2">Multi-pass membrane protein</topology>
    </subcellularLocation>
</comment>
<reference evidence="14" key="1">
    <citation type="submission" date="2016-05" db="EMBL/GenBank/DDBJ databases">
        <authorList>
            <person name="Naeem Raeece"/>
        </authorList>
    </citation>
    <scope>NUCLEOTIDE SEQUENCE [LARGE SCALE GENOMIC DNA]</scope>
</reference>
<dbReference type="GO" id="GO:0005793">
    <property type="term" value="C:endoplasmic reticulum-Golgi intermediate compartment"/>
    <property type="evidence" value="ECO:0007669"/>
    <property type="project" value="TreeGrafter"/>
</dbReference>
<feature type="compositionally biased region" description="Polar residues" evidence="11">
    <location>
        <begin position="523"/>
        <end position="536"/>
    </location>
</feature>